<reference evidence="1 2" key="1">
    <citation type="submission" date="2024-02" db="EMBL/GenBank/DDBJ databases">
        <authorList>
            <person name="Vignale AGUSTIN F."/>
            <person name="Sosa J E."/>
            <person name="Modenutti C."/>
        </authorList>
    </citation>
    <scope>NUCLEOTIDE SEQUENCE [LARGE SCALE GENOMIC DNA]</scope>
</reference>
<sequence>FEKYFTSSDPSFLSLENLLKDKTESLPLFESNSENGLNPTIPIPYSGRSIVSQNVPANGQNFLPTSGFINMPSGGHGTISSMSDSTPPVVSQFSPQLIENTLPYRIINSMPNFEPPQALSLNLSSNSVNSLLDSFKSSNQKERINRMPSSIRLIGVAMALP</sequence>
<proteinExistence type="predicted"/>
<dbReference type="EMBL" id="CAUOFW020004230">
    <property type="protein sequence ID" value="CAK9164540.1"/>
    <property type="molecule type" value="Genomic_DNA"/>
</dbReference>
<gene>
    <name evidence="1" type="ORF">ILEXP_LOCUS33672</name>
</gene>
<protein>
    <submittedName>
        <fullName evidence="1">Uncharacterized protein</fullName>
    </submittedName>
</protein>
<comment type="caution">
    <text evidence="1">The sequence shown here is derived from an EMBL/GenBank/DDBJ whole genome shotgun (WGS) entry which is preliminary data.</text>
</comment>
<dbReference type="Proteomes" id="UP001642360">
    <property type="component" value="Unassembled WGS sequence"/>
</dbReference>
<accession>A0ABC8T555</accession>
<name>A0ABC8T555_9AQUA</name>
<feature type="non-terminal residue" evidence="1">
    <location>
        <position position="1"/>
    </location>
</feature>
<dbReference type="AlphaFoldDB" id="A0ABC8T555"/>
<keyword evidence="2" id="KW-1185">Reference proteome</keyword>
<evidence type="ECO:0000313" key="2">
    <source>
        <dbReference type="Proteomes" id="UP001642360"/>
    </source>
</evidence>
<organism evidence="1 2">
    <name type="scientific">Ilex paraguariensis</name>
    <name type="common">yerba mate</name>
    <dbReference type="NCBI Taxonomy" id="185542"/>
    <lineage>
        <taxon>Eukaryota</taxon>
        <taxon>Viridiplantae</taxon>
        <taxon>Streptophyta</taxon>
        <taxon>Embryophyta</taxon>
        <taxon>Tracheophyta</taxon>
        <taxon>Spermatophyta</taxon>
        <taxon>Magnoliopsida</taxon>
        <taxon>eudicotyledons</taxon>
        <taxon>Gunneridae</taxon>
        <taxon>Pentapetalae</taxon>
        <taxon>asterids</taxon>
        <taxon>campanulids</taxon>
        <taxon>Aquifoliales</taxon>
        <taxon>Aquifoliaceae</taxon>
        <taxon>Ilex</taxon>
    </lineage>
</organism>
<evidence type="ECO:0000313" key="1">
    <source>
        <dbReference type="EMBL" id="CAK9164540.1"/>
    </source>
</evidence>